<sequence length="102" mass="11584">MRRRVYRLYQPITIVGLELWQLPVIGLGFVIGLRLMEGVHPAAGLLAGAATGYMALMLAEKLRERYPGASLLHEALWLTQSDRYTPGRDRETTPLVIRHDRE</sequence>
<dbReference type="KEGG" id="msv:Mesil_0504"/>
<protein>
    <submittedName>
        <fullName evidence="3">Uncharacterized protein</fullName>
    </submittedName>
</protein>
<organism evidence="3 4">
    <name type="scientific">Allomeiothermus silvanus (strain ATCC 700542 / DSM 9946 / NBRC 106475 / NCIMB 13440 / VI-R2)</name>
    <name type="common">Thermus silvanus</name>
    <dbReference type="NCBI Taxonomy" id="526227"/>
    <lineage>
        <taxon>Bacteria</taxon>
        <taxon>Thermotogati</taxon>
        <taxon>Deinococcota</taxon>
        <taxon>Deinococci</taxon>
        <taxon>Thermales</taxon>
        <taxon>Thermaceae</taxon>
        <taxon>Allomeiothermus</taxon>
    </lineage>
</organism>
<keyword evidence="2" id="KW-0812">Transmembrane</keyword>
<feature type="transmembrane region" description="Helical" evidence="2">
    <location>
        <begin position="39"/>
        <end position="59"/>
    </location>
</feature>
<evidence type="ECO:0000256" key="1">
    <source>
        <dbReference type="SAM" id="MobiDB-lite"/>
    </source>
</evidence>
<dbReference type="AlphaFoldDB" id="D7BA03"/>
<feature type="region of interest" description="Disordered" evidence="1">
    <location>
        <begin position="83"/>
        <end position="102"/>
    </location>
</feature>
<reference evidence="3 4" key="1">
    <citation type="journal article" date="2010" name="Stand. Genomic Sci.">
        <title>Complete genome sequence of Meiothermus silvanus type strain (VI-R2).</title>
        <authorList>
            <person name="Sikorski J."/>
            <person name="Tindall B.J."/>
            <person name="Lowry S."/>
            <person name="Lucas S."/>
            <person name="Nolan M."/>
            <person name="Copeland A."/>
            <person name="Glavina Del Rio T."/>
            <person name="Tice H."/>
            <person name="Cheng J.F."/>
            <person name="Han C."/>
            <person name="Pitluck S."/>
            <person name="Liolios K."/>
            <person name="Ivanova N."/>
            <person name="Mavromatis K."/>
            <person name="Mikhailova N."/>
            <person name="Pati A."/>
            <person name="Goodwin L."/>
            <person name="Chen A."/>
            <person name="Palaniappan K."/>
            <person name="Land M."/>
            <person name="Hauser L."/>
            <person name="Chang Y.J."/>
            <person name="Jeffries C.D."/>
            <person name="Rohde M."/>
            <person name="Goker M."/>
            <person name="Woyke T."/>
            <person name="Bristow J."/>
            <person name="Eisen J.A."/>
            <person name="Markowitz V."/>
            <person name="Hugenholtz P."/>
            <person name="Kyrpides N.C."/>
            <person name="Klenk H.P."/>
            <person name="Lapidus A."/>
        </authorList>
    </citation>
    <scope>NUCLEOTIDE SEQUENCE [LARGE SCALE GENOMIC DNA]</scope>
    <source>
        <strain evidence="4">ATCC 700542 / DSM 9946 / VI-R2</strain>
    </source>
</reference>
<feature type="transmembrane region" description="Helical" evidence="2">
    <location>
        <begin position="12"/>
        <end position="33"/>
    </location>
</feature>
<evidence type="ECO:0000313" key="4">
    <source>
        <dbReference type="Proteomes" id="UP000001916"/>
    </source>
</evidence>
<gene>
    <name evidence="3" type="ordered locus">Mesil_0504</name>
</gene>
<dbReference type="RefSeq" id="WP_013157043.1">
    <property type="nucleotide sequence ID" value="NC_014212.1"/>
</dbReference>
<dbReference type="Proteomes" id="UP000001916">
    <property type="component" value="Chromosome"/>
</dbReference>
<feature type="compositionally biased region" description="Basic and acidic residues" evidence="1">
    <location>
        <begin position="85"/>
        <end position="102"/>
    </location>
</feature>
<evidence type="ECO:0000313" key="3">
    <source>
        <dbReference type="EMBL" id="ADH62437.1"/>
    </source>
</evidence>
<dbReference type="OrthoDB" id="26203at2"/>
<keyword evidence="2" id="KW-1133">Transmembrane helix</keyword>
<dbReference type="HOGENOM" id="CLU_2274003_0_0_0"/>
<dbReference type="EMBL" id="CP002042">
    <property type="protein sequence ID" value="ADH62437.1"/>
    <property type="molecule type" value="Genomic_DNA"/>
</dbReference>
<accession>D7BA03</accession>
<keyword evidence="4" id="KW-1185">Reference proteome</keyword>
<keyword evidence="2" id="KW-0472">Membrane</keyword>
<name>D7BA03_ALLS1</name>
<evidence type="ECO:0000256" key="2">
    <source>
        <dbReference type="SAM" id="Phobius"/>
    </source>
</evidence>
<dbReference type="STRING" id="526227.Mesil_0504"/>
<proteinExistence type="predicted"/>
<dbReference type="eggNOG" id="ENOG502ZXZD">
    <property type="taxonomic scope" value="Bacteria"/>
</dbReference>